<protein>
    <submittedName>
        <fullName evidence="1">Uncharacterized protein</fullName>
    </submittedName>
</protein>
<organism evidence="1">
    <name type="scientific">bioreactor metagenome</name>
    <dbReference type="NCBI Taxonomy" id="1076179"/>
    <lineage>
        <taxon>unclassified sequences</taxon>
        <taxon>metagenomes</taxon>
        <taxon>ecological metagenomes</taxon>
    </lineage>
</organism>
<name>A0A645BJY6_9ZZZZ</name>
<proteinExistence type="predicted"/>
<dbReference type="AlphaFoldDB" id="A0A645BJY6"/>
<comment type="caution">
    <text evidence="1">The sequence shown here is derived from an EMBL/GenBank/DDBJ whole genome shotgun (WGS) entry which is preliminary data.</text>
</comment>
<accession>A0A645BJY6</accession>
<evidence type="ECO:0000313" key="1">
    <source>
        <dbReference type="EMBL" id="MPM62084.1"/>
    </source>
</evidence>
<gene>
    <name evidence="1" type="ORF">SDC9_108950</name>
</gene>
<reference evidence="1" key="1">
    <citation type="submission" date="2019-08" db="EMBL/GenBank/DDBJ databases">
        <authorList>
            <person name="Kucharzyk K."/>
            <person name="Murdoch R.W."/>
            <person name="Higgins S."/>
            <person name="Loffler F."/>
        </authorList>
    </citation>
    <scope>NUCLEOTIDE SEQUENCE</scope>
</reference>
<sequence>MTDTDFKSRKFRCTEMFLDRFDAIVAAGRAFASDAQLAAGQIKVILDHCHILWCNMIKIGKISYRKTAEVHIGSRFNEKNLFRDAVFDISRIIRVFPFRFSPTPCQFIGNHKAYIMAGIFIFLTDIAKSYY</sequence>
<dbReference type="EMBL" id="VSSQ01018679">
    <property type="protein sequence ID" value="MPM62084.1"/>
    <property type="molecule type" value="Genomic_DNA"/>
</dbReference>